<evidence type="ECO:0000256" key="6">
    <source>
        <dbReference type="ARBA" id="ARBA00022741"/>
    </source>
</evidence>
<feature type="domain" description="Helicase C-terminal" evidence="17">
    <location>
        <begin position="686"/>
        <end position="900"/>
    </location>
</feature>
<dbReference type="InterPro" id="IPR041094">
    <property type="entry name" value="Brr2_helicase_PWI"/>
</dbReference>
<evidence type="ECO:0000256" key="8">
    <source>
        <dbReference type="ARBA" id="ARBA00022801"/>
    </source>
</evidence>
<dbReference type="FunFam" id="3.40.50.300:FF:000231">
    <property type="entry name" value="Activating signal cointegrator 1 complex subunit 3"/>
    <property type="match status" value="1"/>
</dbReference>
<dbReference type="FunFam" id="3.40.50.300:FF:000062">
    <property type="entry name" value="U5 small nuclear ribonucleoprotein helicase"/>
    <property type="match status" value="1"/>
</dbReference>
<name>A0A7R9A6K1_9CRUS</name>
<dbReference type="Pfam" id="PF02889">
    <property type="entry name" value="Sec63"/>
    <property type="match status" value="2"/>
</dbReference>
<dbReference type="SUPFAM" id="SSF158702">
    <property type="entry name" value="Sec63 N-terminal domain-like"/>
    <property type="match status" value="2"/>
</dbReference>
<evidence type="ECO:0000256" key="11">
    <source>
        <dbReference type="ARBA" id="ARBA00023204"/>
    </source>
</evidence>
<evidence type="ECO:0000313" key="19">
    <source>
        <dbReference type="Proteomes" id="UP000677054"/>
    </source>
</evidence>
<protein>
    <recommendedName>
        <fullName evidence="14">U5 small nuclear ribonucleoprotein 200 kDa helicase</fullName>
    </recommendedName>
</protein>
<dbReference type="SMART" id="SM00973">
    <property type="entry name" value="Sec63"/>
    <property type="match status" value="2"/>
</dbReference>
<evidence type="ECO:0000256" key="3">
    <source>
        <dbReference type="ARBA" id="ARBA00010140"/>
    </source>
</evidence>
<gene>
    <name evidence="18" type="ORF">DSTB1V02_LOCUS4790</name>
</gene>
<dbReference type="GO" id="GO:0006397">
    <property type="term" value="P:mRNA processing"/>
    <property type="evidence" value="ECO:0007669"/>
    <property type="project" value="UniProtKB-ARBA"/>
</dbReference>
<dbReference type="GO" id="GO:0003676">
    <property type="term" value="F:nucleic acid binding"/>
    <property type="evidence" value="ECO:0007669"/>
    <property type="project" value="InterPro"/>
</dbReference>
<evidence type="ECO:0000256" key="13">
    <source>
        <dbReference type="ARBA" id="ARBA00023242"/>
    </source>
</evidence>
<dbReference type="Gene3D" id="3.40.50.300">
    <property type="entry name" value="P-loop containing nucleotide triphosphate hydrolases"/>
    <property type="match status" value="4"/>
</dbReference>
<dbReference type="InterPro" id="IPR036390">
    <property type="entry name" value="WH_DNA-bd_sf"/>
</dbReference>
<dbReference type="Gene3D" id="2.60.40.150">
    <property type="entry name" value="C2 domain"/>
    <property type="match status" value="2"/>
</dbReference>
<dbReference type="InterPro" id="IPR014756">
    <property type="entry name" value="Ig_E-set"/>
</dbReference>
<evidence type="ECO:0000313" key="18">
    <source>
        <dbReference type="EMBL" id="CAD7244907.1"/>
    </source>
</evidence>
<dbReference type="PROSITE" id="PS51194">
    <property type="entry name" value="HELICASE_CTER"/>
    <property type="match status" value="2"/>
</dbReference>
<evidence type="ECO:0000259" key="16">
    <source>
        <dbReference type="PROSITE" id="PS51192"/>
    </source>
</evidence>
<dbReference type="InterPro" id="IPR001650">
    <property type="entry name" value="Helicase_C-like"/>
</dbReference>
<comment type="similarity">
    <text evidence="3">Belongs to the helicase family. SKI2 subfamily.</text>
</comment>
<dbReference type="OrthoDB" id="5575at2759"/>
<dbReference type="CDD" id="cd18022">
    <property type="entry name" value="DEXHc_ASCC3_2"/>
    <property type="match status" value="1"/>
</dbReference>
<keyword evidence="7" id="KW-0227">DNA damage</keyword>
<dbReference type="Proteomes" id="UP000677054">
    <property type="component" value="Unassembled WGS sequence"/>
</dbReference>
<dbReference type="FunFam" id="1.10.10.10:FF:000024">
    <property type="entry name" value="U5 small nuclear ribonucleoprotein helicase"/>
    <property type="match status" value="1"/>
</dbReference>
<reference evidence="18" key="1">
    <citation type="submission" date="2020-11" db="EMBL/GenBank/DDBJ databases">
        <authorList>
            <person name="Tran Van P."/>
        </authorList>
    </citation>
    <scope>NUCLEOTIDE SEQUENCE</scope>
</reference>
<dbReference type="GO" id="GO:0005524">
    <property type="term" value="F:ATP binding"/>
    <property type="evidence" value="ECO:0007669"/>
    <property type="project" value="UniProtKB-KW"/>
</dbReference>
<dbReference type="SMART" id="SM00490">
    <property type="entry name" value="HELICc"/>
    <property type="match status" value="2"/>
</dbReference>
<dbReference type="PIRSF" id="PIRSF039073">
    <property type="entry name" value="BRR2"/>
    <property type="match status" value="1"/>
</dbReference>
<dbReference type="PANTHER" id="PTHR47961:SF13">
    <property type="entry name" value="ACTIVATING SIGNAL COINTEGRATOR 1 COMPLEX SUBUNIT 3"/>
    <property type="match status" value="1"/>
</dbReference>
<evidence type="ECO:0000256" key="12">
    <source>
        <dbReference type="ARBA" id="ARBA00023235"/>
    </source>
</evidence>
<dbReference type="InterPro" id="IPR050474">
    <property type="entry name" value="Hel308_SKI2-like"/>
</dbReference>
<evidence type="ECO:0000256" key="1">
    <source>
        <dbReference type="ARBA" id="ARBA00004324"/>
    </source>
</evidence>
<evidence type="ECO:0000256" key="7">
    <source>
        <dbReference type="ARBA" id="ARBA00022763"/>
    </source>
</evidence>
<comment type="function">
    <text evidence="15">Catalyzes the ATP-dependent unwinding of U4/U6 RNA duplices, an essential step in the assembly of a catalytically active spliceosome. Plays a role in pre-mRNA splicing.</text>
</comment>
<feature type="domain" description="Helicase C-terminal" evidence="17">
    <location>
        <begin position="1557"/>
        <end position="1752"/>
    </location>
</feature>
<dbReference type="FunFam" id="3.40.50.300:FF:000198">
    <property type="entry name" value="Activating signal cointegrator 1 complex subunit"/>
    <property type="match status" value="1"/>
</dbReference>
<dbReference type="GO" id="GO:0004386">
    <property type="term" value="F:helicase activity"/>
    <property type="evidence" value="ECO:0007669"/>
    <property type="project" value="UniProtKB-KW"/>
</dbReference>
<dbReference type="InterPro" id="IPR011545">
    <property type="entry name" value="DEAD/DEAH_box_helicase_dom"/>
</dbReference>
<dbReference type="Pfam" id="PF00271">
    <property type="entry name" value="Helicase_C"/>
    <property type="match status" value="2"/>
</dbReference>
<keyword evidence="8" id="KW-0378">Hydrolase</keyword>
<keyword evidence="10" id="KW-0067">ATP-binding</keyword>
<dbReference type="InterPro" id="IPR004179">
    <property type="entry name" value="Sec63-dom"/>
</dbReference>
<dbReference type="CDD" id="cd18795">
    <property type="entry name" value="SF2_C_Ski2"/>
    <property type="match status" value="2"/>
</dbReference>
<dbReference type="EMBL" id="CAJPEV010000737">
    <property type="protein sequence ID" value="CAG0888066.1"/>
    <property type="molecule type" value="Genomic_DNA"/>
</dbReference>
<dbReference type="InterPro" id="IPR057842">
    <property type="entry name" value="WH_MER3"/>
</dbReference>
<dbReference type="SUPFAM" id="SSF52540">
    <property type="entry name" value="P-loop containing nucleoside triphosphate hydrolases"/>
    <property type="match status" value="4"/>
</dbReference>
<dbReference type="SUPFAM" id="SSF46785">
    <property type="entry name" value="Winged helix' DNA-binding domain"/>
    <property type="match status" value="2"/>
</dbReference>
<dbReference type="Pfam" id="PF26582">
    <property type="entry name" value="ASCC3_N"/>
    <property type="match status" value="1"/>
</dbReference>
<dbReference type="PROSITE" id="PS51192">
    <property type="entry name" value="HELICASE_ATP_BIND_1"/>
    <property type="match status" value="2"/>
</dbReference>
<dbReference type="InterPro" id="IPR003593">
    <property type="entry name" value="AAA+_ATPase"/>
</dbReference>
<keyword evidence="13" id="KW-0539">Nucleus</keyword>
<dbReference type="Gene3D" id="1.10.3380.10">
    <property type="entry name" value="Sec63 N-terminal domain-like domain"/>
    <property type="match status" value="2"/>
</dbReference>
<dbReference type="SUPFAM" id="SSF81296">
    <property type="entry name" value="E set domains"/>
    <property type="match status" value="1"/>
</dbReference>
<dbReference type="Gene3D" id="1.10.150.20">
    <property type="entry name" value="5' to 3' exonuclease, C-terminal subdomain"/>
    <property type="match status" value="1"/>
</dbReference>
<evidence type="ECO:0000256" key="2">
    <source>
        <dbReference type="ARBA" id="ARBA00004514"/>
    </source>
</evidence>
<sequence>MWVPRVITAIRAQSSISNPLTYPSKFQHDPVTLLLKRRDLTEKGERVRAWERLNHEIGKRRDKEKLALHLVKELRSFTHDLCGREAPEATVEDACALLFYLFNEKRVVEQRDIGRLRLSFGDVSSSSANKAFKKVKELCASLPETLLEEVKGKSHADVDETTKLKAPFGADLKIDASVSGPPFPPGREDALIDFYSLDTHDHAPGVSLQLLPDVGQAVKQWDRVWLENSLKASVVMAGITPSELVSSVVTLLSSKKCNEELQNELFDLLGFERFELIEEILMHRKEILDSSKQVGSTLNVPVQARSEKRPLYGCQVIVQSEEEALARKQMRRDEKKLIRQTGKILSDDPGEGGDEFDPALLRAIRESQLEEAKRAPIFRRRVADGSRESIPYPHVYDSLAVAKSQAALVGGRKMVLPATMQRVNTERYEEINIPHSGPALLPSDIGQDLISISSLDDIGQVAFKGTESLNLIQSIVYPTAYYTNENLLVCAPTGAGKTNVAMLAVVHQIRQHLDPDGTIKKDSFKIIYVAPMKALAAEVVEKFSQRLAPLGLQVKELTGDMQMSKAEILSTQMIVTTPEKWDVVTRKPGDASLSQLVKLLIFDEVHLLHGDRGPVVESSQRMIRIVGLSATLPNYVDVAMFLGVNPRVGLFVFDSRFRPVPLNQTFIGVRGRGNSLQQVEDMDHACYEKVVSFLEKGKQVMVFVHARNATTRTALVIKELALKRGQAHLFAPPDNSALGLAQKNIARSKNKLLNDLFPHGLATHHAGMLRSDRNLVEKYFREGYIQVLVCTATLAWGVNLPAHAVIIKGTELYDSKYGTFVDLGMLDVMQIFGRAGRPQYDKLGHGVIITSHEKLSHYLSLLTCQCPIESSFLQGLVDNLNAEVSLGTVSNIDEAMEWMSYTYLYVRMRRNPLVYGITHKDLMDDPTLTRQRREFVVAAAKALDAVKMVRYDPRTSYLHATDLGRTASSYYIKNDTVQLFNEALHPSVHEGDILAMISKAQEFDQLKVREDEMKELEYQREVSCELPVPGGCENSYGKVNILLQTHISRGKLETFSLISDQAYVVQNATRILRGVFDIVLRRDLPVLTGRVLLLCKIIERQQWAWEHPLRQFLGLTHHISHEIVSKLESRELDLDRIREMTSEEVGHLIHHVKMGQDVKRAAEEIPLLDAHTTIQPITRSVLRVRLVLSPAFHWNQRIHGGTSEGFWVWLEDPDTDHIYHHEYFVITKKQVTLSEGKECKICAKCSGIALLVYGFFQVMREESQTLVFTIPIFEPLPSQYYVRICSDRWLGSDSLVPISFQHLILPERHPPHTELLDLIPLPVSSLGDPRYELLYTFTHFNPIQTQLFHCLYHTDHNVLLGAPTGSGKTITAEIAMFRVFHQMPGSKVVYIAPMKALVRERVADWKVRLEEKLGHAVVELTGDVTPDVRAIQSADVIVTTPEKWDGVSRSWQTRSYVKNVALIVIDEIHLLGEDRGPVLEVIVSRTSFIASHTKRRLRIIGLSTALANAQDLASWLGISDMGLYNFRPSVRPVPLEVHISGFPGKHYCPRMATMNKPTYQAIRTHSPSKPCLVFVSSRRQTRLTALDLVAYLAAEDDSKQWLHAPEQEIEHIISMVKDTNLRLTLGFGIGLHHAGLNERDRRIVEELFVNQKIQVCIATATLAWGVNFPAHLVVVKGTEYYDGKKKRYVDFPITDVLQMMGRAGRPQYDDQGVAVILVQDTKKHFYKKFLYEPFPVESSLPQVLADHLNAEIVAGTIATKQDALDYLTWTFFFRRLLENPTYYGLDQLEGNEINTYLSRLVDDSFRELQESYCIEEGDDGRSVSSTSAGRIASFYYLSHKTLRMFYEHLALNSSMEDILRLLSDVHEFEELPVRHNEDILNGELSQLCRIPVDRLTLDSPHTKAHLLFQAHFSRLELPCSDYHTDLKSLLDEVLRILQAMLDVSGESGWLGTSLQVIHIMQAVIQARWIHDPPLLILPILERTHLSAFLRSKRMKSLPEVMEEVAVGGGYESLADILRPYLDEPEIETVFRAVNSLPRLHVSAMLLGREDEHVTREETWIPVEGGKEYTLVIHLHRLNPFLKGKEGKVNAPRFPKAQNEAWILILGDVERGELMALRRIPPIRGKTPSTYQLAFKTPSIKGESLRLLAGPS</sequence>
<keyword evidence="4" id="KW-0963">Cytoplasm</keyword>
<dbReference type="FunFam" id="1.10.3380.10:FF:000002">
    <property type="entry name" value="Activating signal cointegrator 1 complex subunit 3"/>
    <property type="match status" value="1"/>
</dbReference>
<evidence type="ECO:0000256" key="10">
    <source>
        <dbReference type="ARBA" id="ARBA00022840"/>
    </source>
</evidence>
<dbReference type="SMART" id="SM00382">
    <property type="entry name" value="AAA"/>
    <property type="match status" value="2"/>
</dbReference>
<dbReference type="Gene3D" id="1.10.10.10">
    <property type="entry name" value="Winged helix-like DNA-binding domain superfamily/Winged helix DNA-binding domain"/>
    <property type="match status" value="2"/>
</dbReference>
<keyword evidence="5" id="KW-0677">Repeat</keyword>
<organism evidence="18">
    <name type="scientific">Darwinula stevensoni</name>
    <dbReference type="NCBI Taxonomy" id="69355"/>
    <lineage>
        <taxon>Eukaryota</taxon>
        <taxon>Metazoa</taxon>
        <taxon>Ecdysozoa</taxon>
        <taxon>Arthropoda</taxon>
        <taxon>Crustacea</taxon>
        <taxon>Oligostraca</taxon>
        <taxon>Ostracoda</taxon>
        <taxon>Podocopa</taxon>
        <taxon>Podocopida</taxon>
        <taxon>Darwinulocopina</taxon>
        <taxon>Darwinuloidea</taxon>
        <taxon>Darwinulidae</taxon>
        <taxon>Darwinula</taxon>
    </lineage>
</organism>
<dbReference type="InterPro" id="IPR035892">
    <property type="entry name" value="C2_domain_sf"/>
</dbReference>
<evidence type="ECO:0000256" key="14">
    <source>
        <dbReference type="ARBA" id="ARBA00034541"/>
    </source>
</evidence>
<keyword evidence="9" id="KW-0347">Helicase</keyword>
<dbReference type="InterPro" id="IPR014001">
    <property type="entry name" value="Helicase_ATP-bd"/>
</dbReference>
<dbReference type="GO" id="GO:0016787">
    <property type="term" value="F:hydrolase activity"/>
    <property type="evidence" value="ECO:0007669"/>
    <property type="project" value="UniProtKB-KW"/>
</dbReference>
<evidence type="ECO:0000259" key="17">
    <source>
        <dbReference type="PROSITE" id="PS51194"/>
    </source>
</evidence>
<dbReference type="FunFam" id="3.40.50.300:FF:003287">
    <property type="entry name" value="U5 small nuclear ribonucleoprotein 200 kDa helicase"/>
    <property type="match status" value="1"/>
</dbReference>
<proteinExistence type="inferred from homology"/>
<dbReference type="Pfam" id="PF00270">
    <property type="entry name" value="DEAD"/>
    <property type="match status" value="2"/>
</dbReference>
<dbReference type="SMART" id="SM00487">
    <property type="entry name" value="DEXDc"/>
    <property type="match status" value="2"/>
</dbReference>
<dbReference type="PANTHER" id="PTHR47961">
    <property type="entry name" value="DNA POLYMERASE THETA, PUTATIVE (AFU_ORTHOLOGUE AFUA_1G05260)-RELATED"/>
    <property type="match status" value="1"/>
</dbReference>
<dbReference type="InterPro" id="IPR036388">
    <property type="entry name" value="WH-like_DNA-bd_sf"/>
</dbReference>
<keyword evidence="19" id="KW-1185">Reference proteome</keyword>
<dbReference type="InterPro" id="IPR027417">
    <property type="entry name" value="P-loop_NTPase"/>
</dbReference>
<evidence type="ECO:0000256" key="4">
    <source>
        <dbReference type="ARBA" id="ARBA00022490"/>
    </source>
</evidence>
<comment type="subcellular location">
    <subcellularLocation>
        <location evidence="2">Cytoplasm</location>
        <location evidence="2">Cytosol</location>
    </subcellularLocation>
    <subcellularLocation>
        <location evidence="1">Nucleus speckle</location>
    </subcellularLocation>
</comment>
<dbReference type="EMBL" id="LR900254">
    <property type="protein sequence ID" value="CAD7244907.1"/>
    <property type="molecule type" value="Genomic_DNA"/>
</dbReference>
<dbReference type="FunFam" id="1.10.3380.10:FF:000001">
    <property type="entry name" value="U5 small nuclear ribonucleoprotein helicase"/>
    <property type="match status" value="1"/>
</dbReference>
<feature type="domain" description="Helicase ATP-binding" evidence="16">
    <location>
        <begin position="478"/>
        <end position="650"/>
    </location>
</feature>
<keyword evidence="12" id="KW-0413">Isomerase</keyword>
<dbReference type="Pfam" id="PF23445">
    <property type="entry name" value="WHD_SNRNP200"/>
    <property type="match status" value="2"/>
</dbReference>
<evidence type="ECO:0000256" key="5">
    <source>
        <dbReference type="ARBA" id="ARBA00022737"/>
    </source>
</evidence>
<keyword evidence="11" id="KW-0234">DNA repair</keyword>
<evidence type="ECO:0000256" key="15">
    <source>
        <dbReference type="ARBA" id="ARBA00054527"/>
    </source>
</evidence>
<accession>A0A7R9A6K1</accession>
<evidence type="ECO:0000256" key="9">
    <source>
        <dbReference type="ARBA" id="ARBA00022806"/>
    </source>
</evidence>
<dbReference type="InterPro" id="IPR058856">
    <property type="entry name" value="ASCC3_N"/>
</dbReference>
<keyword evidence="6" id="KW-0547">Nucleotide-binding</keyword>
<dbReference type="FunFam" id="1.10.10.10:FF:000012">
    <property type="entry name" value="U5 small nuclear ribonucleoprotein helicase"/>
    <property type="match status" value="1"/>
</dbReference>
<feature type="domain" description="Helicase ATP-binding" evidence="16">
    <location>
        <begin position="1349"/>
        <end position="1524"/>
    </location>
</feature>
<dbReference type="Pfam" id="PF18149">
    <property type="entry name" value="Helicase_PWI"/>
    <property type="match status" value="1"/>
</dbReference>